<sequence>MTGKSAAHLALIEPLEGHFAGTFMEIQRTRDRIDGPPWREGTHNA</sequence>
<protein>
    <submittedName>
        <fullName evidence="1">Uncharacterized protein</fullName>
    </submittedName>
</protein>
<reference evidence="1 2" key="1">
    <citation type="submission" date="2020-03" db="EMBL/GenBank/DDBJ databases">
        <title>Sequencing the genomes of 1000 actinobacteria strains.</title>
        <authorList>
            <person name="Klenk H.-P."/>
        </authorList>
    </citation>
    <scope>NUCLEOTIDE SEQUENCE [LARGE SCALE GENOMIC DNA]</scope>
    <source>
        <strain evidence="1 2">DSM 16403</strain>
    </source>
</reference>
<accession>A0A846RFP8</accession>
<dbReference type="EMBL" id="JAATJL010000001">
    <property type="protein sequence ID" value="NJC22008.1"/>
    <property type="molecule type" value="Genomic_DNA"/>
</dbReference>
<evidence type="ECO:0000313" key="2">
    <source>
        <dbReference type="Proteomes" id="UP000547458"/>
    </source>
</evidence>
<dbReference type="Proteomes" id="UP000547458">
    <property type="component" value="Unassembled WGS sequence"/>
</dbReference>
<evidence type="ECO:0000313" key="1">
    <source>
        <dbReference type="EMBL" id="NJC22008.1"/>
    </source>
</evidence>
<keyword evidence="2" id="KW-1185">Reference proteome</keyword>
<organism evidence="1 2">
    <name type="scientific">Arthrobacter pigmenti</name>
    <dbReference type="NCBI Taxonomy" id="271432"/>
    <lineage>
        <taxon>Bacteria</taxon>
        <taxon>Bacillati</taxon>
        <taxon>Actinomycetota</taxon>
        <taxon>Actinomycetes</taxon>
        <taxon>Micrococcales</taxon>
        <taxon>Micrococcaceae</taxon>
        <taxon>Arthrobacter</taxon>
    </lineage>
</organism>
<proteinExistence type="predicted"/>
<gene>
    <name evidence="1" type="ORF">BJ994_001084</name>
</gene>
<comment type="caution">
    <text evidence="1">The sequence shown here is derived from an EMBL/GenBank/DDBJ whole genome shotgun (WGS) entry which is preliminary data.</text>
</comment>
<dbReference type="AlphaFoldDB" id="A0A846RFP8"/>
<name>A0A846RFP8_9MICC</name>